<evidence type="ECO:0000256" key="1">
    <source>
        <dbReference type="SAM" id="Coils"/>
    </source>
</evidence>
<name>A0A2I1H7Y9_9GLOM</name>
<organism evidence="2 3">
    <name type="scientific">Rhizophagus irregularis</name>
    <dbReference type="NCBI Taxonomy" id="588596"/>
    <lineage>
        <taxon>Eukaryota</taxon>
        <taxon>Fungi</taxon>
        <taxon>Fungi incertae sedis</taxon>
        <taxon>Mucoromycota</taxon>
        <taxon>Glomeromycotina</taxon>
        <taxon>Glomeromycetes</taxon>
        <taxon>Glomerales</taxon>
        <taxon>Glomeraceae</taxon>
        <taxon>Rhizophagus</taxon>
    </lineage>
</organism>
<evidence type="ECO:0000313" key="2">
    <source>
        <dbReference type="EMBL" id="PKY54989.1"/>
    </source>
</evidence>
<gene>
    <name evidence="2" type="ORF">RhiirA4_503012</name>
</gene>
<dbReference type="VEuPathDB" id="FungiDB:RhiirA1_468191"/>
<sequence length="317" mass="37372">MLPKLLYMLLLNHLQYFRFSTSEYIEFEKTVMKQDALLKPGKIPIRLHKPESKVIPAVYFTAVFLIKRSGEALRNLLEDTLFSVKLAEQDSERIKIENEIVLANCAAMTNKMNDMEKEKGDRELTSGLMIADLENRIRNLEADITAKERIILEKNETINSLWEKINAQEEKVVTSTCNMTNMDVDNNLQKKKKRRNKKRKRTRVQYDKNGTINELKLGLIRDADKDRLEEHFAEKSRDITFYDIPAYWSDREIFAKLHDNVGFVEYMRSKRCYKYKTVRATLHFSKEYEKIYKEGGVNVSLTRNNRLKKYSYKLSAN</sequence>
<reference evidence="2 3" key="1">
    <citation type="submission" date="2015-10" db="EMBL/GenBank/DDBJ databases">
        <title>Genome analyses suggest a sexual origin of heterokaryosis in a supposedly ancient asexual fungus.</title>
        <authorList>
            <person name="Ropars J."/>
            <person name="Sedzielewska K."/>
            <person name="Noel J."/>
            <person name="Charron P."/>
            <person name="Farinelli L."/>
            <person name="Marton T."/>
            <person name="Kruger M."/>
            <person name="Pelin A."/>
            <person name="Brachmann A."/>
            <person name="Corradi N."/>
        </authorList>
    </citation>
    <scope>NUCLEOTIDE SEQUENCE [LARGE SCALE GENOMIC DNA]</scope>
    <source>
        <strain evidence="2 3">A4</strain>
    </source>
</reference>
<keyword evidence="1" id="KW-0175">Coiled coil</keyword>
<accession>A0A2I1H7Y9</accession>
<keyword evidence="3" id="KW-1185">Reference proteome</keyword>
<evidence type="ECO:0000313" key="3">
    <source>
        <dbReference type="Proteomes" id="UP000234323"/>
    </source>
</evidence>
<dbReference type="Proteomes" id="UP000234323">
    <property type="component" value="Unassembled WGS sequence"/>
</dbReference>
<feature type="coiled-coil region" evidence="1">
    <location>
        <begin position="98"/>
        <end position="150"/>
    </location>
</feature>
<comment type="caution">
    <text evidence="2">The sequence shown here is derived from an EMBL/GenBank/DDBJ whole genome shotgun (WGS) entry which is preliminary data.</text>
</comment>
<dbReference type="EMBL" id="LLXI01001746">
    <property type="protein sequence ID" value="PKY54989.1"/>
    <property type="molecule type" value="Genomic_DNA"/>
</dbReference>
<proteinExistence type="predicted"/>
<dbReference type="VEuPathDB" id="FungiDB:FUN_001382"/>
<dbReference type="VEuPathDB" id="FungiDB:RhiirFUN_000686"/>
<dbReference type="AlphaFoldDB" id="A0A2I1H7Y9"/>
<protein>
    <submittedName>
        <fullName evidence="2">Uncharacterized protein</fullName>
    </submittedName>
</protein>